<organism evidence="1 2">
    <name type="scientific">Hoeflea poritis</name>
    <dbReference type="NCBI Taxonomy" id="2993659"/>
    <lineage>
        <taxon>Bacteria</taxon>
        <taxon>Pseudomonadati</taxon>
        <taxon>Pseudomonadota</taxon>
        <taxon>Alphaproteobacteria</taxon>
        <taxon>Hyphomicrobiales</taxon>
        <taxon>Rhizobiaceae</taxon>
        <taxon>Hoeflea</taxon>
    </lineage>
</organism>
<protein>
    <submittedName>
        <fullName evidence="1">Uncharacterized protein</fullName>
    </submittedName>
</protein>
<name>A0ABT4VVE1_9HYPH</name>
<gene>
    <name evidence="1" type="ORF">OOZ53_25185</name>
</gene>
<keyword evidence="2" id="KW-1185">Reference proteome</keyword>
<reference evidence="1" key="1">
    <citation type="submission" date="2022-11" db="EMBL/GenBank/DDBJ databases">
        <title>Hoeflea poritis sp. nov., isolated from scleractinian coral Porites lutea.</title>
        <authorList>
            <person name="Zhang G."/>
            <person name="Wei Q."/>
            <person name="Cai L."/>
        </authorList>
    </citation>
    <scope>NUCLEOTIDE SEQUENCE</scope>
    <source>
        <strain evidence="1">E7-10</strain>
    </source>
</reference>
<evidence type="ECO:0000313" key="2">
    <source>
        <dbReference type="Proteomes" id="UP001148313"/>
    </source>
</evidence>
<dbReference type="Proteomes" id="UP001148313">
    <property type="component" value="Unassembled WGS sequence"/>
</dbReference>
<comment type="caution">
    <text evidence="1">The sequence shown here is derived from an EMBL/GenBank/DDBJ whole genome shotgun (WGS) entry which is preliminary data.</text>
</comment>
<dbReference type="EMBL" id="JAPJZH010000027">
    <property type="protein sequence ID" value="MDA4848675.1"/>
    <property type="molecule type" value="Genomic_DNA"/>
</dbReference>
<dbReference type="RefSeq" id="WP_271092550.1">
    <property type="nucleotide sequence ID" value="NZ_JAPJZH010000027.1"/>
</dbReference>
<sequence length="208" mass="24045">MTRLPQIKFPHSRDRPVRKVARSLRWFLEAFSSQVNGISSETGLHFDIDKQKLRTVFLTWVKLFEAQKPSEPKQKIGYITFSAAMMLSELIDGNPIRIIRKPENANTDIPLYYWPEGYVYVAFCMNVRSAVLAQDLNIDVDAAPPFDDIRTWWSFRENAREDSSTAIGFFELFVGDDPKWSGPKLFSPSHAETNTDRMLERAQKHLTD</sequence>
<accession>A0ABT4VVE1</accession>
<evidence type="ECO:0000313" key="1">
    <source>
        <dbReference type="EMBL" id="MDA4848675.1"/>
    </source>
</evidence>
<proteinExistence type="predicted"/>